<dbReference type="InterPro" id="IPR000387">
    <property type="entry name" value="Tyr_Pase_dom"/>
</dbReference>
<dbReference type="InterPro" id="IPR050348">
    <property type="entry name" value="Protein-Tyr_Phosphatase"/>
</dbReference>
<dbReference type="PROSITE" id="PS50055">
    <property type="entry name" value="TYR_PHOSPHATASE_PTP"/>
    <property type="match status" value="2"/>
</dbReference>
<dbReference type="STRING" id="7574.A0A1S3J7I2"/>
<dbReference type="SUPFAM" id="SSF52799">
    <property type="entry name" value="(Phosphotyrosine protein) phosphatases II"/>
    <property type="match status" value="2"/>
</dbReference>
<evidence type="ECO:0000256" key="2">
    <source>
        <dbReference type="ARBA" id="ARBA00013064"/>
    </source>
</evidence>
<gene>
    <name evidence="13" type="primary">LOC106170819</name>
</gene>
<dbReference type="Proteomes" id="UP000085678">
    <property type="component" value="Unplaced"/>
</dbReference>
<feature type="domain" description="Tyrosine-protein phosphatase" evidence="9">
    <location>
        <begin position="682"/>
        <end position="944"/>
    </location>
</feature>
<evidence type="ECO:0000256" key="1">
    <source>
        <dbReference type="ARBA" id="ARBA00004167"/>
    </source>
</evidence>
<evidence type="ECO:0000256" key="7">
    <source>
        <dbReference type="ARBA" id="ARBA00051722"/>
    </source>
</evidence>
<dbReference type="CDD" id="cd00063">
    <property type="entry name" value="FN3"/>
    <property type="match status" value="2"/>
</dbReference>
<dbReference type="PANTHER" id="PTHR19134">
    <property type="entry name" value="RECEPTOR-TYPE TYROSINE-PROTEIN PHOSPHATASE"/>
    <property type="match status" value="1"/>
</dbReference>
<dbReference type="RefSeq" id="XP_013406268.1">
    <property type="nucleotide sequence ID" value="XM_013550814.1"/>
</dbReference>
<keyword evidence="8" id="KW-1133">Transmembrane helix</keyword>
<dbReference type="InterPro" id="IPR003595">
    <property type="entry name" value="Tyr_Pase_cat"/>
</dbReference>
<evidence type="ECO:0000256" key="6">
    <source>
        <dbReference type="ARBA" id="ARBA00023136"/>
    </source>
</evidence>
<feature type="transmembrane region" description="Helical" evidence="8">
    <location>
        <begin position="302"/>
        <end position="324"/>
    </location>
</feature>
<keyword evidence="5" id="KW-0904">Protein phosphatase</keyword>
<dbReference type="SMART" id="SM00404">
    <property type="entry name" value="PTPc_motif"/>
    <property type="match status" value="2"/>
</dbReference>
<dbReference type="SMART" id="SM00194">
    <property type="entry name" value="PTPc"/>
    <property type="match status" value="2"/>
</dbReference>
<evidence type="ECO:0000256" key="8">
    <source>
        <dbReference type="SAM" id="Phobius"/>
    </source>
</evidence>
<dbReference type="Gene3D" id="2.60.40.10">
    <property type="entry name" value="Immunoglobulins"/>
    <property type="match status" value="2"/>
</dbReference>
<keyword evidence="4" id="KW-0378">Hydrolase</keyword>
<dbReference type="Pfam" id="PF00041">
    <property type="entry name" value="fn3"/>
    <property type="match status" value="2"/>
</dbReference>
<comment type="subcellular location">
    <subcellularLocation>
        <location evidence="1">Membrane</location>
        <topology evidence="1">Single-pass membrane protein</topology>
    </subcellularLocation>
</comment>
<keyword evidence="8" id="KW-0812">Transmembrane</keyword>
<accession>A0A1S3J7I2</accession>
<dbReference type="Gene3D" id="3.90.190.10">
    <property type="entry name" value="Protein tyrosine phosphatase superfamily"/>
    <property type="match status" value="2"/>
</dbReference>
<dbReference type="PROSITE" id="PS50853">
    <property type="entry name" value="FN3"/>
    <property type="match status" value="2"/>
</dbReference>
<dbReference type="PANTHER" id="PTHR19134:SF449">
    <property type="entry name" value="TYROSINE-PROTEIN PHOSPHATASE 1"/>
    <property type="match status" value="1"/>
</dbReference>
<keyword evidence="6 8" id="KW-0472">Membrane</keyword>
<name>A0A1S3J7I2_LINAN</name>
<dbReference type="EC" id="3.1.3.48" evidence="2"/>
<proteinExistence type="predicted"/>
<dbReference type="PROSITE" id="PS00383">
    <property type="entry name" value="TYR_PHOSPHATASE_1"/>
    <property type="match status" value="1"/>
</dbReference>
<evidence type="ECO:0000256" key="5">
    <source>
        <dbReference type="ARBA" id="ARBA00022912"/>
    </source>
</evidence>
<dbReference type="InterPro" id="IPR029021">
    <property type="entry name" value="Prot-tyrosine_phosphatase-like"/>
</dbReference>
<evidence type="ECO:0000313" key="12">
    <source>
        <dbReference type="Proteomes" id="UP000085678"/>
    </source>
</evidence>
<sequence>MSSRTQDSLTISWQKWSSKPGSGVLHSYVVRVWRWIYLHGSVTVPPENHTATVNNLSMYTEYNITVTITNEAGYYGFSSPATTTRTCGVPVAPPKPNVRSLLASSKRSAYIELNITGMNRDIHRCDGFAKLTVRYEGEFNHIGTADVLHVKETQSITITNLTTYSKYTIYLTAVNNLLLQGPPVTVMHTTAEGIPAKMEAPKVTSTGDSFIEITWRAPSPPGGVIISYEISYTQQSDQWEIITTTADIYRHIIGGLQLNSTYMIRIRAKTTVGHGEYSDQIQAKTNQEKATPAHVTGINGGAAAGGVLGVVVLAAVVVVVIVIYKRRQHLNNSNEVDAFSELQGKQDELVEELPRENMNENTDDEHLYGNIDQSTEIPVEDIFEVMKLKTRDVLKAEYQKFPTVFVCPCEAGQKRENKLKNRFQNIMPYDHSRIVLDLLQGDPNSDYVNANYIDGYKRPRAFIAAQGPKPNTVKDFWRMIWQVHTPQIVMVTKTVEMGKQKCEQYWADEGVKQFGEIEVTTLDEIQGQDYFVRNLKYCKVGEPAVRIVKQFHFTGWPDHGVPVDSTALVKFREEVKKYQSQVQDQGPIIVHCSAGVGRTGTFIALDYLFEQVLAEGKIDIYQLVQEMRASRPKMVQTVEQYYFIHDVMLEELHCGLTSIPVQDFATRLRKLRRRNKSGLTKMEEEFVILNLMLPEIEESSIKTALEPINIEKNRVKNIVAGNHCRPYLVSYVKDSTDYINAVFIDGYQRQDAYIVTQMPLPHTVVDFWSMLYDQHCATIVMLNEANEDSKTSAVYWPVEEPTTYGHFTVEVISTRQIGESITVRKLKLVSSKRHSGPPRTVCQFQSHDWMTSEPVPPSPRAFLELFDAVQQWQQKSGNTSITVHCMNGAHQSGLFCAVARILDKLKVEQEVDVFHTVKAVRQNRPQLIDSKEQYYFCYEVIEEYAHRFDTYANFHM</sequence>
<organism evidence="12 13">
    <name type="scientific">Lingula anatina</name>
    <name type="common">Brachiopod</name>
    <name type="synonym">Lingula unguis</name>
    <dbReference type="NCBI Taxonomy" id="7574"/>
    <lineage>
        <taxon>Eukaryota</taxon>
        <taxon>Metazoa</taxon>
        <taxon>Spiralia</taxon>
        <taxon>Lophotrochozoa</taxon>
        <taxon>Brachiopoda</taxon>
        <taxon>Linguliformea</taxon>
        <taxon>Lingulata</taxon>
        <taxon>Lingulida</taxon>
        <taxon>Linguloidea</taxon>
        <taxon>Lingulidae</taxon>
        <taxon>Lingula</taxon>
    </lineage>
</organism>
<dbReference type="FunFam" id="3.90.190.10:FF:000062">
    <property type="entry name" value="Receptor-type tyrosine-protein phosphatase kappa"/>
    <property type="match status" value="1"/>
</dbReference>
<reference evidence="13" key="1">
    <citation type="submission" date="2025-08" db="UniProtKB">
        <authorList>
            <consortium name="RefSeq"/>
        </authorList>
    </citation>
    <scope>IDENTIFICATION</scope>
    <source>
        <tissue evidence="13">Gonads</tissue>
    </source>
</reference>
<dbReference type="GeneID" id="106170819"/>
<dbReference type="PROSITE" id="PS50056">
    <property type="entry name" value="TYR_PHOSPHATASE_2"/>
    <property type="match status" value="2"/>
</dbReference>
<protein>
    <recommendedName>
        <fullName evidence="2">protein-tyrosine-phosphatase</fullName>
        <ecNumber evidence="2">3.1.3.48</ecNumber>
    </recommendedName>
</protein>
<dbReference type="FunFam" id="3.90.190.10:FF:000102">
    <property type="entry name" value="Receptor-type tyrosine-protein phosphatase"/>
    <property type="match status" value="1"/>
</dbReference>
<dbReference type="KEGG" id="lak:106170819"/>
<dbReference type="PRINTS" id="PR00700">
    <property type="entry name" value="PRTYPHPHTASE"/>
</dbReference>
<dbReference type="InterPro" id="IPR000242">
    <property type="entry name" value="PTP_cat"/>
</dbReference>
<dbReference type="SMART" id="SM00060">
    <property type="entry name" value="FN3"/>
    <property type="match status" value="3"/>
</dbReference>
<comment type="catalytic activity">
    <reaction evidence="7">
        <text>O-phospho-L-tyrosyl-[protein] + H2O = L-tyrosyl-[protein] + phosphate</text>
        <dbReference type="Rhea" id="RHEA:10684"/>
        <dbReference type="Rhea" id="RHEA-COMP:10136"/>
        <dbReference type="Rhea" id="RHEA-COMP:20101"/>
        <dbReference type="ChEBI" id="CHEBI:15377"/>
        <dbReference type="ChEBI" id="CHEBI:43474"/>
        <dbReference type="ChEBI" id="CHEBI:46858"/>
        <dbReference type="ChEBI" id="CHEBI:61978"/>
        <dbReference type="EC" id="3.1.3.48"/>
    </reaction>
</comment>
<evidence type="ECO:0000259" key="9">
    <source>
        <dbReference type="PROSITE" id="PS50055"/>
    </source>
</evidence>
<dbReference type="GO" id="GO:0004725">
    <property type="term" value="F:protein tyrosine phosphatase activity"/>
    <property type="evidence" value="ECO:0007669"/>
    <property type="project" value="UniProtKB-EC"/>
</dbReference>
<evidence type="ECO:0000259" key="11">
    <source>
        <dbReference type="PROSITE" id="PS50853"/>
    </source>
</evidence>
<dbReference type="Pfam" id="PF00102">
    <property type="entry name" value="Y_phosphatase"/>
    <property type="match status" value="2"/>
</dbReference>
<dbReference type="OrthoDB" id="9979034at2759"/>
<feature type="domain" description="Tyrosine-protein phosphatase" evidence="9">
    <location>
        <begin position="394"/>
        <end position="651"/>
    </location>
</feature>
<dbReference type="InterPro" id="IPR016130">
    <property type="entry name" value="Tyr_Pase_AS"/>
</dbReference>
<evidence type="ECO:0000313" key="13">
    <source>
        <dbReference type="RefSeq" id="XP_013406268.1"/>
    </source>
</evidence>
<feature type="domain" description="Tyrosine specific protein phosphatases" evidence="10">
    <location>
        <begin position="860"/>
        <end position="935"/>
    </location>
</feature>
<dbReference type="SUPFAM" id="SSF49265">
    <property type="entry name" value="Fibronectin type III"/>
    <property type="match status" value="2"/>
</dbReference>
<evidence type="ECO:0000256" key="4">
    <source>
        <dbReference type="ARBA" id="ARBA00022801"/>
    </source>
</evidence>
<dbReference type="AlphaFoldDB" id="A0A1S3J7I2"/>
<evidence type="ECO:0000256" key="3">
    <source>
        <dbReference type="ARBA" id="ARBA00022729"/>
    </source>
</evidence>
<feature type="domain" description="Tyrosine specific protein phosphatases" evidence="10">
    <location>
        <begin position="569"/>
        <end position="642"/>
    </location>
</feature>
<keyword evidence="12" id="KW-1185">Reference proteome</keyword>
<dbReference type="GO" id="GO:0016020">
    <property type="term" value="C:membrane"/>
    <property type="evidence" value="ECO:0007669"/>
    <property type="project" value="UniProtKB-SubCell"/>
</dbReference>
<dbReference type="InterPro" id="IPR013783">
    <property type="entry name" value="Ig-like_fold"/>
</dbReference>
<dbReference type="InterPro" id="IPR003961">
    <property type="entry name" value="FN3_dom"/>
</dbReference>
<dbReference type="InterPro" id="IPR036116">
    <property type="entry name" value="FN3_sf"/>
</dbReference>
<feature type="domain" description="Fibronectin type-III" evidence="11">
    <location>
        <begin position="197"/>
        <end position="288"/>
    </location>
</feature>
<feature type="domain" description="Fibronectin type-III" evidence="11">
    <location>
        <begin position="1"/>
        <end position="89"/>
    </location>
</feature>
<dbReference type="InParanoid" id="A0A1S3J7I2"/>
<evidence type="ECO:0000259" key="10">
    <source>
        <dbReference type="PROSITE" id="PS50056"/>
    </source>
</evidence>
<keyword evidence="3" id="KW-0732">Signal</keyword>